<dbReference type="GO" id="GO:0005743">
    <property type="term" value="C:mitochondrial inner membrane"/>
    <property type="evidence" value="ECO:0007669"/>
    <property type="project" value="UniProtKB-SubCell"/>
</dbReference>
<evidence type="ECO:0000313" key="15">
    <source>
        <dbReference type="Proteomes" id="UP000664940"/>
    </source>
</evidence>
<evidence type="ECO:0000256" key="8">
    <source>
        <dbReference type="ARBA" id="ARBA00022946"/>
    </source>
</evidence>
<evidence type="ECO:0000256" key="7">
    <source>
        <dbReference type="ARBA" id="ARBA00022803"/>
    </source>
</evidence>
<comment type="caution">
    <text evidence="14">The sequence shown here is derived from an EMBL/GenBank/DDBJ whole genome shotgun (WGS) entry which is preliminary data.</text>
</comment>
<accession>A0A833ZSF9</accession>
<reference evidence="14 15" key="1">
    <citation type="journal article" date="2020" name="Nature">
        <title>Six reference-quality genomes reveal evolution of bat adaptations.</title>
        <authorList>
            <person name="Jebb D."/>
            <person name="Huang Z."/>
            <person name="Pippel M."/>
            <person name="Hughes G.M."/>
            <person name="Lavrichenko K."/>
            <person name="Devanna P."/>
            <person name="Winkler S."/>
            <person name="Jermiin L.S."/>
            <person name="Skirmuntt E.C."/>
            <person name="Katzourakis A."/>
            <person name="Burkitt-Gray L."/>
            <person name="Ray D.A."/>
            <person name="Sullivan K.A.M."/>
            <person name="Roscito J.G."/>
            <person name="Kirilenko B.M."/>
            <person name="Davalos L.M."/>
            <person name="Corthals A.P."/>
            <person name="Power M.L."/>
            <person name="Jones G."/>
            <person name="Ransome R.D."/>
            <person name="Dechmann D.K.N."/>
            <person name="Locatelli A.G."/>
            <person name="Puechmaille S.J."/>
            <person name="Fedrigo O."/>
            <person name="Jarvis E.D."/>
            <person name="Hiller M."/>
            <person name="Vernes S.C."/>
            <person name="Myers E.W."/>
            <person name="Teeling E.C."/>
        </authorList>
    </citation>
    <scope>NUCLEOTIDE SEQUENCE [LARGE SCALE GENOMIC DNA]</scope>
    <source>
        <strain evidence="14">Bat1K_MPI-CBG_1</strain>
    </source>
</reference>
<comment type="subunit">
    <text evidence="12">Binds to the mature mitochondrial complex III dimer, after the incorporation of the Rieske protein UQCRFS1. Interacts with UQCRC1 and UQCRFS1. Interacts with ZFYVE26 and CHMP4B.</text>
</comment>
<dbReference type="AlphaFoldDB" id="A0A833ZSF9"/>
<keyword evidence="7" id="KW-0802">TPR repeat</keyword>
<dbReference type="EMBL" id="JABVXQ010000008">
    <property type="protein sequence ID" value="KAF6097952.1"/>
    <property type="molecule type" value="Genomic_DNA"/>
</dbReference>
<gene>
    <name evidence="14" type="ORF">HJG60_019695</name>
</gene>
<evidence type="ECO:0000256" key="5">
    <source>
        <dbReference type="ARBA" id="ARBA00022737"/>
    </source>
</evidence>
<dbReference type="Pfam" id="PF13424">
    <property type="entry name" value="TPR_12"/>
    <property type="match status" value="1"/>
</dbReference>
<evidence type="ECO:0000256" key="6">
    <source>
        <dbReference type="ARBA" id="ARBA00022792"/>
    </source>
</evidence>
<evidence type="ECO:0000256" key="9">
    <source>
        <dbReference type="ARBA" id="ARBA00022982"/>
    </source>
</evidence>
<keyword evidence="10" id="KW-0496">Mitochondrion</keyword>
<evidence type="ECO:0000256" key="3">
    <source>
        <dbReference type="ARBA" id="ARBA00022448"/>
    </source>
</evidence>
<dbReference type="PANTHER" id="PTHR13143:SF6">
    <property type="entry name" value="TETRATRICOPEPTIDE REPEAT PROTEIN 19, MITOCHONDRIAL"/>
    <property type="match status" value="1"/>
</dbReference>
<sequence length="381" mass="43174">MYRLLSHSVGRDLLRAAGRRCRVCPAYLLPVRARGRAPEVEVRPFRVARQGWGSGLLPLLAALAWFSRPGAEEEKEQPGAATEGAADEAEAEIILLLKRAKLSIMKDEPEEAELILHDALRLAYQSDNKKAITYTYDLMANLAFIRGQLENEDNAIVEISLKLASIYAAQNRHEFALAGYEFCISTLEEKIEREKEMAEDVLSVDEKANTHLLLGMCLDAYARYLLLSKYPSQAQKMYEKALHISEEILGETHPQTIVLMSDLATSLDAQGHLDEACFYVQRASDLARQTEHPELHMVLSNLAAILMHTDQSYLSHGKKGIMCSLLLDNNRRIKPEVMLTFRQRERKEERERNIIVRERHQSVASPMCTHQGLNCKSRHVP</sequence>
<dbReference type="InterPro" id="IPR011990">
    <property type="entry name" value="TPR-like_helical_dom_sf"/>
</dbReference>
<evidence type="ECO:0000256" key="11">
    <source>
        <dbReference type="ARBA" id="ARBA00023136"/>
    </source>
</evidence>
<organism evidence="14 15">
    <name type="scientific">Phyllostomus discolor</name>
    <name type="common">pale spear-nosed bat</name>
    <dbReference type="NCBI Taxonomy" id="89673"/>
    <lineage>
        <taxon>Eukaryota</taxon>
        <taxon>Metazoa</taxon>
        <taxon>Chordata</taxon>
        <taxon>Craniata</taxon>
        <taxon>Vertebrata</taxon>
        <taxon>Euteleostomi</taxon>
        <taxon>Mammalia</taxon>
        <taxon>Eutheria</taxon>
        <taxon>Laurasiatheria</taxon>
        <taxon>Chiroptera</taxon>
        <taxon>Yangochiroptera</taxon>
        <taxon>Phyllostomidae</taxon>
        <taxon>Phyllostominae</taxon>
        <taxon>Phyllostomus</taxon>
    </lineage>
</organism>
<proteinExistence type="inferred from homology"/>
<keyword evidence="11" id="KW-0472">Membrane</keyword>
<evidence type="ECO:0000256" key="12">
    <source>
        <dbReference type="ARBA" id="ARBA00066255"/>
    </source>
</evidence>
<evidence type="ECO:0000256" key="10">
    <source>
        <dbReference type="ARBA" id="ARBA00023128"/>
    </source>
</evidence>
<dbReference type="GO" id="GO:0034551">
    <property type="term" value="P:mitochondrial respiratory chain complex III assembly"/>
    <property type="evidence" value="ECO:0007669"/>
    <property type="project" value="InterPro"/>
</dbReference>
<comment type="subcellular location">
    <subcellularLocation>
        <location evidence="1">Mitochondrion inner membrane</location>
    </subcellularLocation>
</comment>
<evidence type="ECO:0000256" key="13">
    <source>
        <dbReference type="ARBA" id="ARBA00074652"/>
    </source>
</evidence>
<dbReference type="InterPro" id="IPR040395">
    <property type="entry name" value="TTC19"/>
</dbReference>
<evidence type="ECO:0000256" key="1">
    <source>
        <dbReference type="ARBA" id="ARBA00004273"/>
    </source>
</evidence>
<keyword evidence="3" id="KW-0813">Transport</keyword>
<dbReference type="PANTHER" id="PTHR13143">
    <property type="entry name" value="TETRATRICOPEPTIDE REPEAT PROTEIN 19"/>
    <property type="match status" value="1"/>
</dbReference>
<protein>
    <recommendedName>
        <fullName evidence="13">Tetratricopeptide repeat protein 19, mitochondrial</fullName>
    </recommendedName>
</protein>
<evidence type="ECO:0000256" key="4">
    <source>
        <dbReference type="ARBA" id="ARBA00022660"/>
    </source>
</evidence>
<keyword evidence="6" id="KW-0999">Mitochondrion inner membrane</keyword>
<dbReference type="SUPFAM" id="SSF48452">
    <property type="entry name" value="TPR-like"/>
    <property type="match status" value="1"/>
</dbReference>
<keyword evidence="9" id="KW-0249">Electron transport</keyword>
<evidence type="ECO:0000256" key="2">
    <source>
        <dbReference type="ARBA" id="ARBA00008219"/>
    </source>
</evidence>
<keyword evidence="8" id="KW-0809">Transit peptide</keyword>
<dbReference type="Proteomes" id="UP000664940">
    <property type="component" value="Unassembled WGS sequence"/>
</dbReference>
<comment type="similarity">
    <text evidence="2">Belongs to the TTC19 family.</text>
</comment>
<dbReference type="FunFam" id="1.25.40.10:FF:000240">
    <property type="entry name" value="Tetratricopeptide repeat protein 19, mitochondrial"/>
    <property type="match status" value="1"/>
</dbReference>
<evidence type="ECO:0000313" key="14">
    <source>
        <dbReference type="EMBL" id="KAF6097952.1"/>
    </source>
</evidence>
<dbReference type="Gene3D" id="1.25.40.10">
    <property type="entry name" value="Tetratricopeptide repeat domain"/>
    <property type="match status" value="1"/>
</dbReference>
<keyword evidence="5" id="KW-0677">Repeat</keyword>
<keyword evidence="4" id="KW-0679">Respiratory chain</keyword>
<name>A0A833ZSF9_9CHIR</name>